<organism evidence="1 2">
    <name type="scientific">Candidatus Blackburnbacteria bacterium RIFCSPHIGHO2_12_FULL_41_13b</name>
    <dbReference type="NCBI Taxonomy" id="1797517"/>
    <lineage>
        <taxon>Bacteria</taxon>
        <taxon>Candidatus Blackburniibacteriota</taxon>
    </lineage>
</organism>
<dbReference type="EMBL" id="MHCA01000045">
    <property type="protein sequence ID" value="OGY11044.1"/>
    <property type="molecule type" value="Genomic_DNA"/>
</dbReference>
<evidence type="ECO:0000313" key="2">
    <source>
        <dbReference type="Proteomes" id="UP000178272"/>
    </source>
</evidence>
<gene>
    <name evidence="1" type="ORF">A3F61_00295</name>
</gene>
<dbReference type="AlphaFoldDB" id="A0A1G1V6M9"/>
<accession>A0A1G1V6M9</accession>
<reference evidence="1 2" key="1">
    <citation type="journal article" date="2016" name="Nat. Commun.">
        <title>Thousands of microbial genomes shed light on interconnected biogeochemical processes in an aquifer system.</title>
        <authorList>
            <person name="Anantharaman K."/>
            <person name="Brown C.T."/>
            <person name="Hug L.A."/>
            <person name="Sharon I."/>
            <person name="Castelle C.J."/>
            <person name="Probst A.J."/>
            <person name="Thomas B.C."/>
            <person name="Singh A."/>
            <person name="Wilkins M.J."/>
            <person name="Karaoz U."/>
            <person name="Brodie E.L."/>
            <person name="Williams K.H."/>
            <person name="Hubbard S.S."/>
            <person name="Banfield J.F."/>
        </authorList>
    </citation>
    <scope>NUCLEOTIDE SEQUENCE [LARGE SCALE GENOMIC DNA]</scope>
</reference>
<name>A0A1G1V6M9_9BACT</name>
<proteinExistence type="predicted"/>
<dbReference type="STRING" id="1797517.A3F61_00295"/>
<protein>
    <submittedName>
        <fullName evidence="1">Uncharacterized protein</fullName>
    </submittedName>
</protein>
<sequence length="85" mass="9908">MNFITTNIRFEAEQYHELKQEALNKKKSLSALVRDKVGTKNRKRSKAEVAKIMTETRKLAERNRGAFKGLSGVEIIREMRDNAKW</sequence>
<dbReference type="Proteomes" id="UP000178272">
    <property type="component" value="Unassembled WGS sequence"/>
</dbReference>
<evidence type="ECO:0000313" key="1">
    <source>
        <dbReference type="EMBL" id="OGY11044.1"/>
    </source>
</evidence>
<comment type="caution">
    <text evidence="1">The sequence shown here is derived from an EMBL/GenBank/DDBJ whole genome shotgun (WGS) entry which is preliminary data.</text>
</comment>